<evidence type="ECO:0008006" key="3">
    <source>
        <dbReference type="Google" id="ProtNLM"/>
    </source>
</evidence>
<dbReference type="SUPFAM" id="SSF51197">
    <property type="entry name" value="Clavaminate synthase-like"/>
    <property type="match status" value="1"/>
</dbReference>
<dbReference type="Gene3D" id="2.60.120.620">
    <property type="entry name" value="q2cbj1_9rhob like domain"/>
    <property type="match status" value="1"/>
</dbReference>
<proteinExistence type="predicted"/>
<dbReference type="EMBL" id="CAXAMN010023411">
    <property type="protein sequence ID" value="CAK9077456.1"/>
    <property type="molecule type" value="Genomic_DNA"/>
</dbReference>
<accession>A0ABP0PN46</accession>
<dbReference type="Pfam" id="PF05721">
    <property type="entry name" value="PhyH"/>
    <property type="match status" value="1"/>
</dbReference>
<gene>
    <name evidence="1" type="ORF">CCMP2556_LOCUS38194</name>
</gene>
<reference evidence="1 2" key="1">
    <citation type="submission" date="2024-02" db="EMBL/GenBank/DDBJ databases">
        <authorList>
            <person name="Chen Y."/>
            <person name="Shah S."/>
            <person name="Dougan E. K."/>
            <person name="Thang M."/>
            <person name="Chan C."/>
        </authorList>
    </citation>
    <scope>NUCLEOTIDE SEQUENCE [LARGE SCALE GENOMIC DNA]</scope>
</reference>
<dbReference type="PANTHER" id="PTHR37563:SF2">
    <property type="entry name" value="PHYTANOYL-COA DIOXYGENASE FAMILY PROTEIN (AFU_ORTHOLOGUE AFUA_2G03330)"/>
    <property type="match status" value="1"/>
</dbReference>
<evidence type="ECO:0000313" key="1">
    <source>
        <dbReference type="EMBL" id="CAK9077456.1"/>
    </source>
</evidence>
<evidence type="ECO:0000313" key="2">
    <source>
        <dbReference type="Proteomes" id="UP001642484"/>
    </source>
</evidence>
<dbReference type="InterPro" id="IPR008775">
    <property type="entry name" value="Phytyl_CoA_dOase-like"/>
</dbReference>
<keyword evidence="2" id="KW-1185">Reference proteome</keyword>
<sequence length="471" mass="52137">DTSLLPPRSLGYPSLMHPYPIGAARPWLGVPYATRWHSRPPRPSCRRLFRAAKQDIAALQTAKQVAEQTQHAALADAIDRQLLARWLAGQEKDLDEYETFFRATECSADGSQHTSHPPDLLEEWLQPLESGSVHSERDLDELRAEAEGVHIFDLKRDRASEAAAALRRDGFVALAALGPTVLRRARRLSAALLRRVARAEPRGNRGERRYSLGRTTMVPGTLELATCPAVCQVLESFWGTKSFRVQCTGGDASLPGAQQQDLHADVPVKEVADQLYNYYDPEQPDRKFMELPTPVVKVYFAMVDMDRKVGPPRFVPGTHELTAKQDVPPPDQEPPSTHLVCPAGTAIIMDMRVWHGGTENNSKTARPMLSVHYSGPSYSEDVLKDGGSIPFFGTCYWTYHRGALQPESFECLSESGKSLCKNLVSSLKVSCSKCHMSHLSAGRSALRSIGPPSGPWLCLNCWAAQKSSIMR</sequence>
<organism evidence="1 2">
    <name type="scientific">Durusdinium trenchii</name>
    <dbReference type="NCBI Taxonomy" id="1381693"/>
    <lineage>
        <taxon>Eukaryota</taxon>
        <taxon>Sar</taxon>
        <taxon>Alveolata</taxon>
        <taxon>Dinophyceae</taxon>
        <taxon>Suessiales</taxon>
        <taxon>Symbiodiniaceae</taxon>
        <taxon>Durusdinium</taxon>
    </lineage>
</organism>
<protein>
    <recommendedName>
        <fullName evidence="3">Phytanoyl-CoA dioxygenase family protein</fullName>
    </recommendedName>
</protein>
<comment type="caution">
    <text evidence="1">The sequence shown here is derived from an EMBL/GenBank/DDBJ whole genome shotgun (WGS) entry which is preliminary data.</text>
</comment>
<dbReference type="InterPro" id="IPR051961">
    <property type="entry name" value="Fungal_Metabolite_Diox"/>
</dbReference>
<dbReference type="PANTHER" id="PTHR37563">
    <property type="entry name" value="PHYTANOYL-COA DIOXYGENASE FAMILY PROTEIN (AFU_ORTHOLOGUE AFUA_2G03330)"/>
    <property type="match status" value="1"/>
</dbReference>
<dbReference type="Proteomes" id="UP001642484">
    <property type="component" value="Unassembled WGS sequence"/>
</dbReference>
<feature type="non-terminal residue" evidence="1">
    <location>
        <position position="1"/>
    </location>
</feature>
<name>A0ABP0PN46_9DINO</name>